<proteinExistence type="predicted"/>
<organism evidence="1 2">
    <name type="scientific">Kutzneria viridogrisea</name>
    <dbReference type="NCBI Taxonomy" id="47990"/>
    <lineage>
        <taxon>Bacteria</taxon>
        <taxon>Bacillati</taxon>
        <taxon>Actinomycetota</taxon>
        <taxon>Actinomycetes</taxon>
        <taxon>Pseudonocardiales</taxon>
        <taxon>Pseudonocardiaceae</taxon>
        <taxon>Kutzneria</taxon>
    </lineage>
</organism>
<evidence type="ECO:0008006" key="3">
    <source>
        <dbReference type="Google" id="ProtNLM"/>
    </source>
</evidence>
<dbReference type="EMBL" id="JACJID010000003">
    <property type="protein sequence ID" value="MBA8927396.1"/>
    <property type="molecule type" value="Genomic_DNA"/>
</dbReference>
<dbReference type="Proteomes" id="UP000517916">
    <property type="component" value="Unassembled WGS sequence"/>
</dbReference>
<reference evidence="1 2" key="1">
    <citation type="submission" date="2020-08" db="EMBL/GenBank/DDBJ databases">
        <title>Genomic Encyclopedia of Archaeal and Bacterial Type Strains, Phase II (KMG-II): from individual species to whole genera.</title>
        <authorList>
            <person name="Goeker M."/>
        </authorList>
    </citation>
    <scope>NUCLEOTIDE SEQUENCE [LARGE SCALE GENOMIC DNA]</scope>
    <source>
        <strain evidence="1 2">DSM 43850</strain>
    </source>
</reference>
<sequence>MLTWVAAAMSARLMSRWAWSSMKAMARRRASWRSSMVGPVANPWSWRMSLAWTAVIQVSMGGGQSGGLFGEPRVAAFLVAATESAAP</sequence>
<evidence type="ECO:0000313" key="2">
    <source>
        <dbReference type="Proteomes" id="UP000517916"/>
    </source>
</evidence>
<keyword evidence="2" id="KW-1185">Reference proteome</keyword>
<name>A0ABR6BL66_9PSEU</name>
<evidence type="ECO:0000313" key="1">
    <source>
        <dbReference type="EMBL" id="MBA8927396.1"/>
    </source>
</evidence>
<protein>
    <recommendedName>
        <fullName evidence="3">Secreted protein</fullName>
    </recommendedName>
</protein>
<gene>
    <name evidence="1" type="ORF">BC739_004602</name>
</gene>
<comment type="caution">
    <text evidence="1">The sequence shown here is derived from an EMBL/GenBank/DDBJ whole genome shotgun (WGS) entry which is preliminary data.</text>
</comment>
<accession>A0ABR6BL66</accession>